<dbReference type="GO" id="GO:0070006">
    <property type="term" value="F:metalloaminopeptidase activity"/>
    <property type="evidence" value="ECO:0007669"/>
    <property type="project" value="TreeGrafter"/>
</dbReference>
<feature type="binding site" evidence="16">
    <location>
        <position position="334"/>
    </location>
    <ligand>
        <name>Zn(2+)</name>
        <dbReference type="ChEBI" id="CHEBI:29105"/>
        <note>catalytic</note>
    </ligand>
</feature>
<dbReference type="Pfam" id="PF01433">
    <property type="entry name" value="Peptidase_M1"/>
    <property type="match status" value="1"/>
</dbReference>
<evidence type="ECO:0000259" key="19">
    <source>
        <dbReference type="Pfam" id="PF01433"/>
    </source>
</evidence>
<dbReference type="STRING" id="79200.A0A166HWP7"/>
<gene>
    <name evidence="22" type="ORF">DCAR_003141</name>
</gene>
<keyword evidence="12" id="KW-0492">Microsome</keyword>
<dbReference type="InterPro" id="IPR014782">
    <property type="entry name" value="Peptidase_M1_dom"/>
</dbReference>
<keyword evidence="7 18" id="KW-0645">Protease</keyword>
<comment type="cofactor">
    <cofactor evidence="16 18">
        <name>Zn(2+)</name>
        <dbReference type="ChEBI" id="CHEBI:29105"/>
    </cofactor>
    <text evidence="16 18">Binds 1 zinc ion per subunit.</text>
</comment>
<evidence type="ECO:0000256" key="14">
    <source>
        <dbReference type="ARBA" id="ARBA00023136"/>
    </source>
</evidence>
<sequence>MEQKYQQFRGQARLPKFAVPKSYDIQLKPDLAACKFSGTVQIAVDVVADTKFLVLNAAELDVDSSSVKFQLQGASKVLEAKEVELFEDDEIMVVEFGESLPVGVGVLCIAFNGTLNDKMKGFYRSKYEHNGEKKNMAVTQFEPADARKCFPCWDEPACKATFKITLEVPSELVALSNMPVVEEKVNGNLKIVKYQESPIMSTYLVAVVVGLFDYVEDHTPDGVKVRVYCQVGKAYQGEFALHVAVKTLGLYKEYFAVPYSLPKLDMIAIPDFAAGAMENYGLVTYRETALLFDEKHSAAANKQRVATVVAHELAHQWFGNLVTMEWWTHLWLNEGFATWVSYLATDSLFPEWQIWNQFLDESTEGLRLDGLAESHPIEVEVNHAGEIDEIFDAISYRKGASVIRMLQSYLGAETFQRALASYIKKYACSNAKTEDLWSVLEEESAEPVNMLMTSWTKQQGYPVVSANVKGQKLEFEQSRFLSSGSHGDGQWIVPVTLCCGSYGARQSILFKEKTKSIDINELLGSTSQGSLVQTGTGGDNKSCESASAWIKLNVDQSGFYRVKYDEELSARLRHAIEKKCLSVADRYGIVDDSFALCMACKQSLTSLLTLMGAFREELDYTVLSNLITISYKVARIAADGAPELINEIKQFLINLFQNSAERIGWDTKQGESHLDAMLRGELLTALAAFGHDETIGEATKRFHAFLNDRETPLLPPDIRRAAYTAVMQSVTKSNRSNFESLLKIYRETDLSQEKTRILGSLGACRDPEIILEVLNFLLSSEVRSQDIVFGLSVSREGREIAWSWMKFSSFEKAKEVEEFFASRTKPSMARTLKQSLERVHINAQWVESIQKEKHLADAVKELAYRKY</sequence>
<dbReference type="Gene3D" id="2.60.40.1730">
    <property type="entry name" value="tricorn interacting facor f3 domain"/>
    <property type="match status" value="1"/>
</dbReference>
<dbReference type="GO" id="GO:0043171">
    <property type="term" value="P:peptide catabolic process"/>
    <property type="evidence" value="ECO:0007669"/>
    <property type="project" value="TreeGrafter"/>
</dbReference>
<evidence type="ECO:0000256" key="4">
    <source>
        <dbReference type="ARBA" id="ARBA00010136"/>
    </source>
</evidence>
<feature type="domain" description="Peptidase M1 membrane alanine aminopeptidase" evidence="19">
    <location>
        <begin position="239"/>
        <end position="455"/>
    </location>
</feature>
<dbReference type="EC" id="3.4.11.-" evidence="18"/>
<dbReference type="InterPro" id="IPR027268">
    <property type="entry name" value="Peptidase_M4/M1_CTD_sf"/>
</dbReference>
<dbReference type="InterPro" id="IPR050344">
    <property type="entry name" value="Peptidase_M1_aminopeptidases"/>
</dbReference>
<comment type="catalytic activity">
    <reaction evidence="1">
        <text>Release of an N-terminal amino acid, Xaa-|-Yaa- from a peptide, amide or arylamide. Xaa is preferably Ala, but may be most amino acids including Pro (slow action). When a terminal hydrophobic residue is followed by a prolyl residue, the two may be released as an intact Xaa-Pro dipeptide.</text>
        <dbReference type="EC" id="3.4.11.2"/>
    </reaction>
</comment>
<accession>A0A166HWP7</accession>
<evidence type="ECO:0000256" key="18">
    <source>
        <dbReference type="RuleBase" id="RU364040"/>
    </source>
</evidence>
<dbReference type="Gene3D" id="2.60.40.1910">
    <property type="match status" value="1"/>
</dbReference>
<evidence type="ECO:0000256" key="5">
    <source>
        <dbReference type="ARBA" id="ARBA00022438"/>
    </source>
</evidence>
<organism evidence="22">
    <name type="scientific">Daucus carota subsp. sativus</name>
    <name type="common">Carrot</name>
    <dbReference type="NCBI Taxonomy" id="79200"/>
    <lineage>
        <taxon>Eukaryota</taxon>
        <taxon>Viridiplantae</taxon>
        <taxon>Streptophyta</taxon>
        <taxon>Embryophyta</taxon>
        <taxon>Tracheophyta</taxon>
        <taxon>Spermatophyta</taxon>
        <taxon>Magnoliopsida</taxon>
        <taxon>eudicotyledons</taxon>
        <taxon>Gunneridae</taxon>
        <taxon>Pentapetalae</taxon>
        <taxon>asterids</taxon>
        <taxon>campanulids</taxon>
        <taxon>Apiales</taxon>
        <taxon>Apiaceae</taxon>
        <taxon>Apioideae</taxon>
        <taxon>Scandiceae</taxon>
        <taxon>Daucinae</taxon>
        <taxon>Daucus</taxon>
        <taxon>Daucus sect. Daucus</taxon>
    </lineage>
</organism>
<name>A0A166HWP7_DAUCS</name>
<dbReference type="Pfam" id="PF11838">
    <property type="entry name" value="ERAP1_C"/>
    <property type="match status" value="1"/>
</dbReference>
<evidence type="ECO:0000256" key="6">
    <source>
        <dbReference type="ARBA" id="ARBA00022490"/>
    </source>
</evidence>
<dbReference type="InterPro" id="IPR024571">
    <property type="entry name" value="ERAP1-like_C_dom"/>
</dbReference>
<evidence type="ECO:0000256" key="17">
    <source>
        <dbReference type="PIRSR" id="PIRSR634016-4"/>
    </source>
</evidence>
<dbReference type="GO" id="GO:0005615">
    <property type="term" value="C:extracellular space"/>
    <property type="evidence" value="ECO:0007669"/>
    <property type="project" value="TreeGrafter"/>
</dbReference>
<comment type="subcellular location">
    <subcellularLocation>
        <location evidence="3">Cytoplasm</location>
    </subcellularLocation>
    <subcellularLocation>
        <location evidence="2">Microsome membrane</location>
        <topology evidence="2">Peripheral membrane protein</topology>
    </subcellularLocation>
</comment>
<keyword evidence="14" id="KW-0472">Membrane</keyword>
<evidence type="ECO:0000256" key="8">
    <source>
        <dbReference type="ARBA" id="ARBA00022723"/>
    </source>
</evidence>
<evidence type="ECO:0000256" key="1">
    <source>
        <dbReference type="ARBA" id="ARBA00000098"/>
    </source>
</evidence>
<feature type="domain" description="ERAP1-like C-terminal" evidence="20">
    <location>
        <begin position="549"/>
        <end position="806"/>
    </location>
</feature>
<evidence type="ECO:0000259" key="21">
    <source>
        <dbReference type="Pfam" id="PF17900"/>
    </source>
</evidence>
<evidence type="ECO:0000256" key="7">
    <source>
        <dbReference type="ARBA" id="ARBA00022670"/>
    </source>
</evidence>
<comment type="similarity">
    <text evidence="4 18">Belongs to the peptidase M1 family.</text>
</comment>
<dbReference type="CDD" id="cd09601">
    <property type="entry name" value="M1_APN-Q_like"/>
    <property type="match status" value="1"/>
</dbReference>
<comment type="caution">
    <text evidence="22">The sequence shown here is derived from an EMBL/GenBank/DDBJ whole genome shotgun (WGS) entry which is preliminary data.</text>
</comment>
<dbReference type="GO" id="GO:0005737">
    <property type="term" value="C:cytoplasm"/>
    <property type="evidence" value="ECO:0007669"/>
    <property type="project" value="UniProtKB-SubCell"/>
</dbReference>
<dbReference type="EMBL" id="LNRQ01000001">
    <property type="protein sequence ID" value="KZN10485.1"/>
    <property type="molecule type" value="Genomic_DNA"/>
</dbReference>
<dbReference type="InterPro" id="IPR042097">
    <property type="entry name" value="Aminopeptidase_N-like_N_sf"/>
</dbReference>
<evidence type="ECO:0000256" key="13">
    <source>
        <dbReference type="ARBA" id="ARBA00023049"/>
    </source>
</evidence>
<keyword evidence="13 18" id="KW-0482">Metalloprotease</keyword>
<dbReference type="Pfam" id="PF17900">
    <property type="entry name" value="Peptidase_M1_N"/>
    <property type="match status" value="1"/>
</dbReference>
<protein>
    <recommendedName>
        <fullName evidence="18">Aminopeptidase</fullName>
        <ecNumber evidence="18">3.4.11.-</ecNumber>
    </recommendedName>
</protein>
<dbReference type="OMA" id="MMEYVAI"/>
<keyword evidence="10" id="KW-0256">Endoplasmic reticulum</keyword>
<dbReference type="SUPFAM" id="SSF63737">
    <property type="entry name" value="Leukotriene A4 hydrolase N-terminal domain"/>
    <property type="match status" value="1"/>
</dbReference>
<evidence type="ECO:0000256" key="3">
    <source>
        <dbReference type="ARBA" id="ARBA00004496"/>
    </source>
</evidence>
<dbReference type="FunFam" id="1.25.50.20:FF:000002">
    <property type="entry name" value="Aminopeptidase"/>
    <property type="match status" value="1"/>
</dbReference>
<feature type="binding site" evidence="16">
    <location>
        <position position="311"/>
    </location>
    <ligand>
        <name>Zn(2+)</name>
        <dbReference type="ChEBI" id="CHEBI:29105"/>
        <note>catalytic</note>
    </ligand>
</feature>
<evidence type="ECO:0000256" key="11">
    <source>
        <dbReference type="ARBA" id="ARBA00022833"/>
    </source>
</evidence>
<feature type="binding site" evidence="16">
    <location>
        <position position="315"/>
    </location>
    <ligand>
        <name>Zn(2+)</name>
        <dbReference type="ChEBI" id="CHEBI:29105"/>
        <note>catalytic</note>
    </ligand>
</feature>
<evidence type="ECO:0000256" key="16">
    <source>
        <dbReference type="PIRSR" id="PIRSR634016-3"/>
    </source>
</evidence>
<dbReference type="GO" id="GO:0006508">
    <property type="term" value="P:proteolysis"/>
    <property type="evidence" value="ECO:0007669"/>
    <property type="project" value="UniProtKB-KW"/>
</dbReference>
<keyword evidence="6" id="KW-0963">Cytoplasm</keyword>
<dbReference type="FunFam" id="1.10.390.10:FF:000001">
    <property type="entry name" value="Aminopeptidase"/>
    <property type="match status" value="1"/>
</dbReference>
<dbReference type="FunFam" id="2.60.40.1730:FF:000009">
    <property type="entry name" value="Aminopeptidase"/>
    <property type="match status" value="1"/>
</dbReference>
<feature type="site" description="Transition state stabilizer" evidence="17">
    <location>
        <position position="396"/>
    </location>
</feature>
<dbReference type="SUPFAM" id="SSF55486">
    <property type="entry name" value="Metalloproteases ('zincins'), catalytic domain"/>
    <property type="match status" value="1"/>
</dbReference>
<evidence type="ECO:0000313" key="22">
    <source>
        <dbReference type="EMBL" id="KZN10485.1"/>
    </source>
</evidence>
<keyword evidence="5 18" id="KW-0031">Aminopeptidase</keyword>
<dbReference type="Gene3D" id="1.10.390.10">
    <property type="entry name" value="Neutral Protease Domain 2"/>
    <property type="match status" value="1"/>
</dbReference>
<dbReference type="PANTHER" id="PTHR11533:SF174">
    <property type="entry name" value="PUROMYCIN-SENSITIVE AMINOPEPTIDASE-RELATED"/>
    <property type="match status" value="1"/>
</dbReference>
<dbReference type="AlphaFoldDB" id="A0A166HWP7"/>
<keyword evidence="11 16" id="KW-0862">Zinc</keyword>
<dbReference type="InterPro" id="IPR045357">
    <property type="entry name" value="Aminopeptidase_N-like_N"/>
</dbReference>
<dbReference type="GO" id="GO:0016285">
    <property type="term" value="F:alanyl aminopeptidase activity"/>
    <property type="evidence" value="ECO:0007669"/>
    <property type="project" value="UniProtKB-EC"/>
</dbReference>
<dbReference type="InterPro" id="IPR034016">
    <property type="entry name" value="M1_APN-typ"/>
</dbReference>
<keyword evidence="8 16" id="KW-0479">Metal-binding</keyword>
<dbReference type="GO" id="GO:0008270">
    <property type="term" value="F:zinc ion binding"/>
    <property type="evidence" value="ECO:0007669"/>
    <property type="project" value="UniProtKB-UniRule"/>
</dbReference>
<evidence type="ECO:0000259" key="20">
    <source>
        <dbReference type="Pfam" id="PF11838"/>
    </source>
</evidence>
<proteinExistence type="inferred from homology"/>
<evidence type="ECO:0000256" key="15">
    <source>
        <dbReference type="PIRSR" id="PIRSR634016-1"/>
    </source>
</evidence>
<keyword evidence="9 18" id="KW-0378">Hydrolase</keyword>
<feature type="domain" description="Aminopeptidase N-like N-terminal" evidence="21">
    <location>
        <begin position="19"/>
        <end position="204"/>
    </location>
</feature>
<evidence type="ECO:0000256" key="12">
    <source>
        <dbReference type="ARBA" id="ARBA00022848"/>
    </source>
</evidence>
<dbReference type="FunFam" id="2.60.40.1910:FF:000007">
    <property type="entry name" value="Aminopeptidase"/>
    <property type="match status" value="1"/>
</dbReference>
<evidence type="ECO:0000256" key="2">
    <source>
        <dbReference type="ARBA" id="ARBA00004174"/>
    </source>
</evidence>
<evidence type="ECO:0000256" key="9">
    <source>
        <dbReference type="ARBA" id="ARBA00022801"/>
    </source>
</evidence>
<evidence type="ECO:0000256" key="10">
    <source>
        <dbReference type="ARBA" id="ARBA00022824"/>
    </source>
</evidence>
<dbReference type="InterPro" id="IPR001930">
    <property type="entry name" value="Peptidase_M1"/>
</dbReference>
<dbReference type="Gramene" id="KZN10485">
    <property type="protein sequence ID" value="KZN10485"/>
    <property type="gene ID" value="DCAR_003141"/>
</dbReference>
<dbReference type="PANTHER" id="PTHR11533">
    <property type="entry name" value="PROTEASE M1 ZINC METALLOPROTEASE"/>
    <property type="match status" value="1"/>
</dbReference>
<feature type="active site" description="Proton acceptor" evidence="15">
    <location>
        <position position="312"/>
    </location>
</feature>
<dbReference type="PRINTS" id="PR00756">
    <property type="entry name" value="ALADIPTASE"/>
</dbReference>
<dbReference type="GO" id="GO:0016020">
    <property type="term" value="C:membrane"/>
    <property type="evidence" value="ECO:0007669"/>
    <property type="project" value="TreeGrafter"/>
</dbReference>
<dbReference type="GO" id="GO:0042277">
    <property type="term" value="F:peptide binding"/>
    <property type="evidence" value="ECO:0007669"/>
    <property type="project" value="TreeGrafter"/>
</dbReference>
<dbReference type="Gene3D" id="1.25.50.20">
    <property type="match status" value="1"/>
</dbReference>
<reference evidence="22" key="1">
    <citation type="journal article" date="2016" name="Nat. Genet.">
        <title>A high-quality carrot genome assembly provides new insights into carotenoid accumulation and asterid genome evolution.</title>
        <authorList>
            <person name="Iorizzo M."/>
            <person name="Ellison S."/>
            <person name="Senalik D."/>
            <person name="Zeng P."/>
            <person name="Satapoomin P."/>
            <person name="Huang J."/>
            <person name="Bowman M."/>
            <person name="Iovene M."/>
            <person name="Sanseverino W."/>
            <person name="Cavagnaro P."/>
            <person name="Yildiz M."/>
            <person name="Macko-Podgorni A."/>
            <person name="Moranska E."/>
            <person name="Grzebelus E."/>
            <person name="Grzebelus D."/>
            <person name="Ashrafi H."/>
            <person name="Zheng Z."/>
            <person name="Cheng S."/>
            <person name="Spooner D."/>
            <person name="Van Deynze A."/>
            <person name="Simon P."/>
        </authorList>
    </citation>
    <scope>NUCLEOTIDE SEQUENCE [LARGE SCALE GENOMIC DNA]</scope>
    <source>
        <tissue evidence="22">Leaf</tissue>
    </source>
</reference>